<accession>A0A2D4IG90</accession>
<sequence>MTSKKVIKKVWFVWNFYFFKIIHTNGYSHKHDLTQNIASLLHYWEGVDVGNEIFFLFFGNSSTPFSVNLSSLSLFSLSLFLSLSLSVSLPPSPSPPTSCIEHQSPAVALGVVTRLERGNRGNCAGDQELICH</sequence>
<dbReference type="EMBL" id="IACK01092210">
    <property type="protein sequence ID" value="LAA83213.1"/>
    <property type="molecule type" value="Transcribed_RNA"/>
</dbReference>
<reference evidence="1" key="1">
    <citation type="submission" date="2017-07" db="EMBL/GenBank/DDBJ databases">
        <authorList>
            <person name="Mikheyev A."/>
            <person name="Grau M."/>
        </authorList>
    </citation>
    <scope>NUCLEOTIDE SEQUENCE</scope>
    <source>
        <tissue evidence="1">Venom_gland</tissue>
    </source>
</reference>
<organism evidence="1">
    <name type="scientific">Micrurus lemniscatus lemniscatus</name>
    <dbReference type="NCBI Taxonomy" id="129467"/>
    <lineage>
        <taxon>Eukaryota</taxon>
        <taxon>Metazoa</taxon>
        <taxon>Chordata</taxon>
        <taxon>Craniata</taxon>
        <taxon>Vertebrata</taxon>
        <taxon>Euteleostomi</taxon>
        <taxon>Lepidosauria</taxon>
        <taxon>Squamata</taxon>
        <taxon>Bifurcata</taxon>
        <taxon>Unidentata</taxon>
        <taxon>Episquamata</taxon>
        <taxon>Toxicofera</taxon>
        <taxon>Serpentes</taxon>
        <taxon>Colubroidea</taxon>
        <taxon>Elapidae</taxon>
        <taxon>Elapinae</taxon>
        <taxon>Micrurus</taxon>
    </lineage>
</organism>
<protein>
    <submittedName>
        <fullName evidence="1">Uncharacterized protein</fullName>
    </submittedName>
</protein>
<evidence type="ECO:0000313" key="1">
    <source>
        <dbReference type="EMBL" id="LAA83213.1"/>
    </source>
</evidence>
<reference evidence="1" key="2">
    <citation type="submission" date="2017-11" db="EMBL/GenBank/DDBJ databases">
        <title>Coralsnake Venomics: Analyses of Venom Gland Transcriptomes and Proteomes of Six Brazilian Taxa.</title>
        <authorList>
            <person name="Aird S.D."/>
            <person name="Jorge da Silva N."/>
            <person name="Qiu L."/>
            <person name="Villar-Briones A."/>
            <person name="Aparecida-Saddi V."/>
            <person name="Campos-Telles M.P."/>
            <person name="Grau M."/>
            <person name="Mikheyev A.S."/>
        </authorList>
    </citation>
    <scope>NUCLEOTIDE SEQUENCE</scope>
    <source>
        <tissue evidence="1">Venom_gland</tissue>
    </source>
</reference>
<name>A0A2D4IG90_MICLE</name>
<proteinExistence type="predicted"/>
<dbReference type="AlphaFoldDB" id="A0A2D4IG90"/>